<evidence type="ECO:0000313" key="4">
    <source>
        <dbReference type="Proteomes" id="UP000029093"/>
    </source>
</evidence>
<dbReference type="RefSeq" id="WP_026502421.1">
    <property type="nucleotide sequence ID" value="NZ_JGYQ01000016.1"/>
</dbReference>
<feature type="compositionally biased region" description="Basic and acidic residues" evidence="1">
    <location>
        <begin position="372"/>
        <end position="383"/>
    </location>
</feature>
<accession>A0A086ZIU9</accession>
<keyword evidence="2" id="KW-1133">Transmembrane helix</keyword>
<feature type="compositionally biased region" description="Low complexity" evidence="1">
    <location>
        <begin position="178"/>
        <end position="194"/>
    </location>
</feature>
<evidence type="ECO:0000256" key="2">
    <source>
        <dbReference type="SAM" id="Phobius"/>
    </source>
</evidence>
<dbReference type="EMBL" id="JGYQ01000016">
    <property type="protein sequence ID" value="KFI46449.1"/>
    <property type="molecule type" value="Genomic_DNA"/>
</dbReference>
<keyword evidence="2" id="KW-0472">Membrane</keyword>
<dbReference type="GeneID" id="303204645"/>
<organism evidence="3 4">
    <name type="scientific">Bifidobacterium boum</name>
    <dbReference type="NCBI Taxonomy" id="78343"/>
    <lineage>
        <taxon>Bacteria</taxon>
        <taxon>Bacillati</taxon>
        <taxon>Actinomycetota</taxon>
        <taxon>Actinomycetes</taxon>
        <taxon>Bifidobacteriales</taxon>
        <taxon>Bifidobacteriaceae</taxon>
        <taxon>Bifidobacterium</taxon>
    </lineage>
</organism>
<dbReference type="AlphaFoldDB" id="A0A086ZIU9"/>
<keyword evidence="4" id="KW-1185">Reference proteome</keyword>
<evidence type="ECO:0000313" key="3">
    <source>
        <dbReference type="EMBL" id="KFI46449.1"/>
    </source>
</evidence>
<reference evidence="3 4" key="1">
    <citation type="submission" date="2014-03" db="EMBL/GenBank/DDBJ databases">
        <title>Genomics of Bifidobacteria.</title>
        <authorList>
            <person name="Ventura M."/>
            <person name="Milani C."/>
            <person name="Lugli G.A."/>
        </authorList>
    </citation>
    <scope>NUCLEOTIDE SEQUENCE [LARGE SCALE GENOMIC DNA]</scope>
    <source>
        <strain evidence="3 4">LMG 10736</strain>
    </source>
</reference>
<evidence type="ECO:0008006" key="5">
    <source>
        <dbReference type="Google" id="ProtNLM"/>
    </source>
</evidence>
<gene>
    <name evidence="3" type="ORF">BBOU_1541</name>
</gene>
<feature type="region of interest" description="Disordered" evidence="1">
    <location>
        <begin position="257"/>
        <end position="310"/>
    </location>
</feature>
<feature type="region of interest" description="Disordered" evidence="1">
    <location>
        <begin position="338"/>
        <end position="440"/>
    </location>
</feature>
<feature type="region of interest" description="Disordered" evidence="1">
    <location>
        <begin position="164"/>
        <end position="194"/>
    </location>
</feature>
<sequence>MDYEDISTIVVLAVLVVFIIGWLPTRTADSMKRVIRRRQDRFSPSLHLIDEHSGTRFSDEHPPVTKGAVMPAQAQVRVSHEHIAEVRRLRRASIRHRRIVVAVLALAAVIVAVAAYLLHFPMAYALIPFALMLLTLALGVRASRHARQWEHKVAQALRQERQTHAVMARKQAAVPGKPATADAASSQAEAPAGADTVETGIMEQREIHQAVEQTLAERDRALARKAAQAQQRQQTQAVQDAQSVDAQVVDVQEARHEYEAVESPEASRESQTTAHDGHRAPNTPAADMQSDQPAESAPAAPAEPKDVTVELSRVSPATTLDVFDMAAEHHQDLISFSWGAPRNHADEPATTAAPESLEIKSTKQVAKAVPVDAKDVDAGETAKKSGNGGQSTGHAQAHDAPMNNADTFHRAEEHARVDVPEATSDSLGQNLRAALKRRVS</sequence>
<feature type="compositionally biased region" description="Basic and acidic residues" evidence="1">
    <location>
        <begin position="407"/>
        <end position="419"/>
    </location>
</feature>
<proteinExistence type="predicted"/>
<dbReference type="OrthoDB" id="3243298at2"/>
<keyword evidence="2" id="KW-0812">Transmembrane</keyword>
<feature type="transmembrane region" description="Helical" evidence="2">
    <location>
        <begin position="99"/>
        <end position="118"/>
    </location>
</feature>
<dbReference type="Proteomes" id="UP000029093">
    <property type="component" value="Unassembled WGS sequence"/>
</dbReference>
<evidence type="ECO:0000256" key="1">
    <source>
        <dbReference type="SAM" id="MobiDB-lite"/>
    </source>
</evidence>
<name>A0A086ZIU9_9BIFI</name>
<feature type="compositionally biased region" description="Low complexity" evidence="1">
    <location>
        <begin position="293"/>
        <end position="302"/>
    </location>
</feature>
<feature type="transmembrane region" description="Helical" evidence="2">
    <location>
        <begin position="6"/>
        <end position="23"/>
    </location>
</feature>
<protein>
    <recommendedName>
        <fullName evidence="5">YjbE family integral membrane protein</fullName>
    </recommendedName>
</protein>
<feature type="transmembrane region" description="Helical" evidence="2">
    <location>
        <begin position="124"/>
        <end position="142"/>
    </location>
</feature>
<comment type="caution">
    <text evidence="3">The sequence shown here is derived from an EMBL/GenBank/DDBJ whole genome shotgun (WGS) entry which is preliminary data.</text>
</comment>